<gene>
    <name evidence="7" type="ORF">BN8_01029</name>
</gene>
<dbReference type="GO" id="GO:0046872">
    <property type="term" value="F:metal ion binding"/>
    <property type="evidence" value="ECO:0007669"/>
    <property type="project" value="UniProtKB-KW"/>
</dbReference>
<dbReference type="eggNOG" id="COG0665">
    <property type="taxonomic scope" value="Bacteria"/>
</dbReference>
<keyword evidence="6" id="KW-0732">Signal</keyword>
<feature type="signal peptide" evidence="6">
    <location>
        <begin position="1"/>
        <end position="22"/>
    </location>
</feature>
<dbReference type="OrthoDB" id="668499at2"/>
<organism evidence="7 8">
    <name type="scientific">Fibrisoma limi BUZ 3</name>
    <dbReference type="NCBI Taxonomy" id="1185876"/>
    <lineage>
        <taxon>Bacteria</taxon>
        <taxon>Pseudomonadati</taxon>
        <taxon>Bacteroidota</taxon>
        <taxon>Cytophagia</taxon>
        <taxon>Cytophagales</taxon>
        <taxon>Spirosomataceae</taxon>
        <taxon>Fibrisoma</taxon>
    </lineage>
</organism>
<name>I2GDT2_9BACT</name>
<dbReference type="Proteomes" id="UP000009309">
    <property type="component" value="Unassembled WGS sequence"/>
</dbReference>
<dbReference type="GO" id="GO:0051539">
    <property type="term" value="F:4 iron, 4 sulfur cluster binding"/>
    <property type="evidence" value="ECO:0007669"/>
    <property type="project" value="UniProtKB-KW"/>
</dbReference>
<sequence length="550" mass="61910">MKRLTFLITLTSLTLLSGFAPTHRPTATRKADVIIYGGTSAAVMAAVQVKKMGKSVIVVSPEKHLGGLSSGGLGFTDTGNKEVIGGLSRQFYQRLYNHYQQSESWKWQKRDEYGNKGQGTPAIDGNARTMWIFEPHAAEKVFEDFVKENKITIYRDEWLDRSAKGISKKSGGIQSFRTLSGNVYEGKMFIDATYEGDLMAAAGVRYHVGREANSVYGEKWNGVQTGVFHHRHHFTANISPYKVANNPESGLLPEVSAEPPGEYGAGDNKIQAYCFRMCLSNHPDNRIPFPKPEGYDPARYELLGRVFDSGWRETFNKFDPIPNRKTDTNNHGPFSTDYIGKNYDYPEATYERRKQIIKEHELYQKGLMYFLQNDPRVPADVREKMQQWGLPKDEFVDNGGWPHQLYIREARRMLGEFVMKEADALGKTTVPNPIGMGSYTLDAHQAQRYVKNDGFVQNEGDIGVHPDKPYSIAYGSILPKEQECNNLLVPVCVSSSHIAFGSIRMEPVFMILGQSAATAAVLAINNKVSPQRLPYQKLRDVLLKDGQRLE</sequence>
<dbReference type="EMBL" id="CAIT01000004">
    <property type="protein sequence ID" value="CCH52056.1"/>
    <property type="molecule type" value="Genomic_DNA"/>
</dbReference>
<dbReference type="AlphaFoldDB" id="I2GDT2"/>
<dbReference type="STRING" id="1185876.BN8_01029"/>
<keyword evidence="8" id="KW-1185">Reference proteome</keyword>
<dbReference type="InterPro" id="IPR039650">
    <property type="entry name" value="HdrA-like"/>
</dbReference>
<dbReference type="InterPro" id="IPR036188">
    <property type="entry name" value="FAD/NAD-bd_sf"/>
</dbReference>
<protein>
    <recommendedName>
        <fullName evidence="9">Xanthan lyase</fullName>
    </recommendedName>
</protein>
<dbReference type="PANTHER" id="PTHR43498:SF1">
    <property type="entry name" value="COB--COM HETERODISULFIDE REDUCTASE IRON-SULFUR SUBUNIT A"/>
    <property type="match status" value="1"/>
</dbReference>
<evidence type="ECO:0000256" key="3">
    <source>
        <dbReference type="ARBA" id="ARBA00023002"/>
    </source>
</evidence>
<dbReference type="RefSeq" id="WP_009280642.1">
    <property type="nucleotide sequence ID" value="NZ_CAIT01000004.1"/>
</dbReference>
<comment type="caution">
    <text evidence="7">The sequence shown here is derived from an EMBL/GenBank/DDBJ whole genome shotgun (WGS) entry which is preliminary data.</text>
</comment>
<dbReference type="GO" id="GO:0016491">
    <property type="term" value="F:oxidoreductase activity"/>
    <property type="evidence" value="ECO:0007669"/>
    <property type="project" value="UniProtKB-KW"/>
</dbReference>
<evidence type="ECO:0000256" key="6">
    <source>
        <dbReference type="SAM" id="SignalP"/>
    </source>
</evidence>
<evidence type="ECO:0008006" key="9">
    <source>
        <dbReference type="Google" id="ProtNLM"/>
    </source>
</evidence>
<evidence type="ECO:0000313" key="8">
    <source>
        <dbReference type="Proteomes" id="UP000009309"/>
    </source>
</evidence>
<evidence type="ECO:0000256" key="5">
    <source>
        <dbReference type="ARBA" id="ARBA00023014"/>
    </source>
</evidence>
<accession>I2GDT2</accession>
<evidence type="ECO:0000256" key="2">
    <source>
        <dbReference type="ARBA" id="ARBA00022723"/>
    </source>
</evidence>
<keyword evidence="1" id="KW-0004">4Fe-4S</keyword>
<dbReference type="SUPFAM" id="SSF51905">
    <property type="entry name" value="FAD/NAD(P)-binding domain"/>
    <property type="match status" value="1"/>
</dbReference>
<keyword evidence="4" id="KW-0408">Iron</keyword>
<evidence type="ECO:0000313" key="7">
    <source>
        <dbReference type="EMBL" id="CCH52056.1"/>
    </source>
</evidence>
<evidence type="ECO:0000256" key="4">
    <source>
        <dbReference type="ARBA" id="ARBA00023004"/>
    </source>
</evidence>
<feature type="chain" id="PRO_5003658800" description="Xanthan lyase" evidence="6">
    <location>
        <begin position="23"/>
        <end position="550"/>
    </location>
</feature>
<dbReference type="Pfam" id="PF12831">
    <property type="entry name" value="FAD_oxidored"/>
    <property type="match status" value="1"/>
</dbReference>
<keyword evidence="3" id="KW-0560">Oxidoreductase</keyword>
<dbReference type="PANTHER" id="PTHR43498">
    <property type="entry name" value="FERREDOXIN:COB-COM HETERODISULFIDE REDUCTASE SUBUNIT A"/>
    <property type="match status" value="1"/>
</dbReference>
<keyword evidence="2" id="KW-0479">Metal-binding</keyword>
<proteinExistence type="predicted"/>
<evidence type="ECO:0000256" key="1">
    <source>
        <dbReference type="ARBA" id="ARBA00022485"/>
    </source>
</evidence>
<reference evidence="7 8" key="1">
    <citation type="journal article" date="2012" name="J. Bacteriol.">
        <title>Genome Sequence of the Filamentous Bacterium Fibrisoma limi BUZ 3T.</title>
        <authorList>
            <person name="Filippini M."/>
            <person name="Qi W."/>
            <person name="Jaenicke S."/>
            <person name="Goesmann A."/>
            <person name="Smits T.H."/>
            <person name="Bagheri H.C."/>
        </authorList>
    </citation>
    <scope>NUCLEOTIDE SEQUENCE [LARGE SCALE GENOMIC DNA]</scope>
    <source>
        <strain evidence="8">BUZ 3T</strain>
    </source>
</reference>
<keyword evidence="5" id="KW-0411">Iron-sulfur</keyword>